<feature type="region of interest" description="Disordered" evidence="5">
    <location>
        <begin position="557"/>
        <end position="580"/>
    </location>
</feature>
<dbReference type="Pfam" id="PF00989">
    <property type="entry name" value="PAS"/>
    <property type="match status" value="1"/>
</dbReference>
<dbReference type="CDD" id="cd00075">
    <property type="entry name" value="HATPase"/>
    <property type="match status" value="1"/>
</dbReference>
<feature type="domain" description="PAS" evidence="7">
    <location>
        <begin position="835"/>
        <end position="905"/>
    </location>
</feature>
<dbReference type="InterPro" id="IPR013767">
    <property type="entry name" value="PAS_fold"/>
</dbReference>
<dbReference type="PANTHER" id="PTHR43047:SF72">
    <property type="entry name" value="OSMOSENSING HISTIDINE PROTEIN KINASE SLN1"/>
    <property type="match status" value="1"/>
</dbReference>
<dbReference type="GO" id="GO:0006355">
    <property type="term" value="P:regulation of DNA-templated transcription"/>
    <property type="evidence" value="ECO:0007669"/>
    <property type="project" value="InterPro"/>
</dbReference>
<comment type="catalytic activity">
    <reaction evidence="1">
        <text>ATP + protein L-histidine = ADP + protein N-phospho-L-histidine.</text>
        <dbReference type="EC" id="2.7.13.3"/>
    </reaction>
</comment>
<dbReference type="CDD" id="cd00082">
    <property type="entry name" value="HisKA"/>
    <property type="match status" value="1"/>
</dbReference>
<dbReference type="Pfam" id="PF02518">
    <property type="entry name" value="HATPase_c"/>
    <property type="match status" value="1"/>
</dbReference>
<dbReference type="EMBL" id="CP000283">
    <property type="protein sequence ID" value="ABE38684.1"/>
    <property type="molecule type" value="Genomic_DNA"/>
</dbReference>
<dbReference type="Gene3D" id="1.10.287.130">
    <property type="match status" value="1"/>
</dbReference>
<gene>
    <name evidence="8" type="ordered locus">RPD_1447</name>
</gene>
<dbReference type="InterPro" id="IPR003594">
    <property type="entry name" value="HATPase_dom"/>
</dbReference>
<feature type="domain" description="Histidine kinase" evidence="6">
    <location>
        <begin position="979"/>
        <end position="1198"/>
    </location>
</feature>
<dbReference type="SUPFAM" id="SSF55785">
    <property type="entry name" value="PYP-like sensor domain (PAS domain)"/>
    <property type="match status" value="2"/>
</dbReference>
<keyword evidence="3 8" id="KW-0808">Transferase</keyword>
<feature type="region of interest" description="Disordered" evidence="5">
    <location>
        <begin position="232"/>
        <end position="262"/>
    </location>
</feature>
<sequence>MTSWDFQLRGVDDPRLAVHATRALPVWLWSVDGTRVLWANPVGARLFGANNGKELGARTFGPADPHRRLVAQLAGRLPPNGATRLERLRGFGARLGALVTCACARLDFADGTAGVLIAAAEPIGRPMSLVDRLRGLVESIDTPIAAFARDGLFIGSSAAARTLLGFRNLTEAGLDQARADALRNGRSETPIGIGRMVLQRVGSGSDVGLVALLAPGDSPAEQRATQIQDPELPAEPAQQDDQPSAQETESASEVSPDPIQPVKSVADADITDDEAFENTSEAPAEFTLLGDVLQTAEAPTLPREPAATEAPAEFARLDETMPAAGAEPQPAQDVTAVEEASPAAAEIAPLAPSPLIAPVADEPRPEAPATETLPDRSADAAPHPAQTPAPLTEAEPTAEHHPLDVPSQDDSELAEPAMILAVEPEPSSELAAYEPLPPRRHPLRFVWQLDSDSRFTVRSDEFIRLAGPRTIAHFGQPWTEIRAALDLDPDDSFAQAIATRHTWSGITLQWPADGASRRLPVEMSGLPVQDRDGNFTGYRGFGVCRDLDGLDQLAARRQRGGTDEHPPRSLSADSTPRDTTLVGDATETAATDASYQQQSDIIVDTPRNVLPFRPIHDVRSPALTPVENSAFNELARQLSERLESDAANAAERLFAEAPTDAPQDTIVEQPPKANEAAPSDTTTPLEQPATPKADWLAPLATPAKGDSARDRVLLDLMPVGVLIYRLDRLIYANTAFLQRMGFATLSALEEAGGLDTLYVEEGVTGSSSTSESGTPITVTTTQSAPTAGRLHAIEWDGDQALALIFSATAEPIAEVGAATPIAPEINAPSDVGHANAEELGAILDTTAEGILMFDADGRISACNRSAEALFGYDGDDLVQRNIAELFAPESNGAVLDYFDSVKAGSAESLLDHGLEALGRVREGGLLPLTMTIGRTQPDGPNFFAVFRDLSQARKIETELNQVRKLAERAAGAKADVLARLSHEIRTPLNAIIGFAEVMIEERFGALGNDRYGEYMKDIRASGERVIGIVSDLLDLSQIETGKLELSFTSQNLNEMVEQCVAVMQPRANRERIIIRTSLAHLLPTVVADPQALRQIVMNLIGTSIHLANAGGQVIVSTALSDFGEVVLRVRDTGQRLNESEIVAALQPFNTPAPSDRSETSGVSLSLTKALVEANRAKFHIKSAPQSGTLIEVVFSHVPAQA</sequence>
<name>Q13B55_RHOPS</name>
<dbReference type="CDD" id="cd00130">
    <property type="entry name" value="PAS"/>
    <property type="match status" value="1"/>
</dbReference>
<dbReference type="SMART" id="SM00387">
    <property type="entry name" value="HATPase_c"/>
    <property type="match status" value="1"/>
</dbReference>
<dbReference type="Gene3D" id="3.30.565.10">
    <property type="entry name" value="Histidine kinase-like ATPase, C-terminal domain"/>
    <property type="match status" value="1"/>
</dbReference>
<dbReference type="PROSITE" id="PS50109">
    <property type="entry name" value="HIS_KIN"/>
    <property type="match status" value="1"/>
</dbReference>
<evidence type="ECO:0000256" key="5">
    <source>
        <dbReference type="SAM" id="MobiDB-lite"/>
    </source>
</evidence>
<keyword evidence="4 8" id="KW-0418">Kinase</keyword>
<dbReference type="Pfam" id="PF00512">
    <property type="entry name" value="HisKA"/>
    <property type="match status" value="1"/>
</dbReference>
<dbReference type="SUPFAM" id="SSF47384">
    <property type="entry name" value="Homodimeric domain of signal transducing histidine kinase"/>
    <property type="match status" value="1"/>
</dbReference>
<dbReference type="SMART" id="SM00388">
    <property type="entry name" value="HisKA"/>
    <property type="match status" value="1"/>
</dbReference>
<dbReference type="InterPro" id="IPR005467">
    <property type="entry name" value="His_kinase_dom"/>
</dbReference>
<dbReference type="InterPro" id="IPR003661">
    <property type="entry name" value="HisK_dim/P_dom"/>
</dbReference>
<evidence type="ECO:0000313" key="9">
    <source>
        <dbReference type="Proteomes" id="UP000001818"/>
    </source>
</evidence>
<proteinExistence type="predicted"/>
<dbReference type="AlphaFoldDB" id="Q13B55"/>
<dbReference type="SUPFAM" id="SSF55874">
    <property type="entry name" value="ATPase domain of HSP90 chaperone/DNA topoisomerase II/histidine kinase"/>
    <property type="match status" value="1"/>
</dbReference>
<dbReference type="GO" id="GO:0009927">
    <property type="term" value="F:histidine phosphotransfer kinase activity"/>
    <property type="evidence" value="ECO:0007669"/>
    <property type="project" value="TreeGrafter"/>
</dbReference>
<evidence type="ECO:0000256" key="3">
    <source>
        <dbReference type="ARBA" id="ARBA00022679"/>
    </source>
</evidence>
<dbReference type="InterPro" id="IPR036097">
    <property type="entry name" value="HisK_dim/P_sf"/>
</dbReference>
<dbReference type="STRING" id="316057.RPD_1447"/>
<dbReference type="InterPro" id="IPR036890">
    <property type="entry name" value="HATPase_C_sf"/>
</dbReference>
<dbReference type="KEGG" id="rpd:RPD_1447"/>
<dbReference type="Gene3D" id="3.30.450.20">
    <property type="entry name" value="PAS domain"/>
    <property type="match status" value="1"/>
</dbReference>
<protein>
    <recommendedName>
        <fullName evidence="2">histidine kinase</fullName>
        <ecNumber evidence="2">2.7.13.3</ecNumber>
    </recommendedName>
</protein>
<dbReference type="InterPro" id="IPR000014">
    <property type="entry name" value="PAS"/>
</dbReference>
<dbReference type="PROSITE" id="PS50112">
    <property type="entry name" value="PAS"/>
    <property type="match status" value="1"/>
</dbReference>
<reference evidence="8 9" key="1">
    <citation type="submission" date="2006-03" db="EMBL/GenBank/DDBJ databases">
        <title>Complete sequence of Rhodopseudomonas palustris BisB5.</title>
        <authorList>
            <consortium name="US DOE Joint Genome Institute"/>
            <person name="Copeland A."/>
            <person name="Lucas S."/>
            <person name="Lapidus A."/>
            <person name="Barry K."/>
            <person name="Detter J.C."/>
            <person name="Glavina del Rio T."/>
            <person name="Hammon N."/>
            <person name="Israni S."/>
            <person name="Dalin E."/>
            <person name="Tice H."/>
            <person name="Pitluck S."/>
            <person name="Chain P."/>
            <person name="Malfatti S."/>
            <person name="Shin M."/>
            <person name="Vergez L."/>
            <person name="Schmutz J."/>
            <person name="Larimer F."/>
            <person name="Land M."/>
            <person name="Hauser L."/>
            <person name="Pelletier D.A."/>
            <person name="Kyrpides N."/>
            <person name="Lykidis A."/>
            <person name="Oda Y."/>
            <person name="Harwood C.S."/>
            <person name="Richardson P."/>
        </authorList>
    </citation>
    <scope>NUCLEOTIDE SEQUENCE [LARGE SCALE GENOMIC DNA]</scope>
    <source>
        <strain evidence="8 9">BisB5</strain>
    </source>
</reference>
<evidence type="ECO:0000256" key="4">
    <source>
        <dbReference type="ARBA" id="ARBA00022777"/>
    </source>
</evidence>
<dbReference type="GO" id="GO:0005886">
    <property type="term" value="C:plasma membrane"/>
    <property type="evidence" value="ECO:0007669"/>
    <property type="project" value="TreeGrafter"/>
</dbReference>
<dbReference type="BioCyc" id="RPAL316057:RPD_RS07310-MONOMER"/>
<evidence type="ECO:0000256" key="2">
    <source>
        <dbReference type="ARBA" id="ARBA00012438"/>
    </source>
</evidence>
<evidence type="ECO:0000259" key="6">
    <source>
        <dbReference type="PROSITE" id="PS50109"/>
    </source>
</evidence>
<dbReference type="EC" id="2.7.13.3" evidence="2"/>
<organism evidence="8 9">
    <name type="scientific">Rhodopseudomonas palustris (strain BisB5)</name>
    <dbReference type="NCBI Taxonomy" id="316057"/>
    <lineage>
        <taxon>Bacteria</taxon>
        <taxon>Pseudomonadati</taxon>
        <taxon>Pseudomonadota</taxon>
        <taxon>Alphaproteobacteria</taxon>
        <taxon>Hyphomicrobiales</taxon>
        <taxon>Nitrobacteraceae</taxon>
        <taxon>Rhodopseudomonas</taxon>
    </lineage>
</organism>
<feature type="region of interest" description="Disordered" evidence="5">
    <location>
        <begin position="352"/>
        <end position="411"/>
    </location>
</feature>
<evidence type="ECO:0000313" key="8">
    <source>
        <dbReference type="EMBL" id="ABE38684.1"/>
    </source>
</evidence>
<dbReference type="HOGENOM" id="CLU_000445_23_0_5"/>
<dbReference type="SMART" id="SM00091">
    <property type="entry name" value="PAS"/>
    <property type="match status" value="3"/>
</dbReference>
<dbReference type="Proteomes" id="UP000001818">
    <property type="component" value="Chromosome"/>
</dbReference>
<dbReference type="eggNOG" id="COG2205">
    <property type="taxonomic scope" value="Bacteria"/>
</dbReference>
<feature type="region of interest" description="Disordered" evidence="5">
    <location>
        <begin position="671"/>
        <end position="696"/>
    </location>
</feature>
<accession>Q13B55</accession>
<dbReference type="NCBIfam" id="TIGR00229">
    <property type="entry name" value="sensory_box"/>
    <property type="match status" value="1"/>
</dbReference>
<dbReference type="PANTHER" id="PTHR43047">
    <property type="entry name" value="TWO-COMPONENT HISTIDINE PROTEIN KINASE"/>
    <property type="match status" value="1"/>
</dbReference>
<feature type="compositionally biased region" description="Polar residues" evidence="5">
    <location>
        <begin position="239"/>
        <end position="253"/>
    </location>
</feature>
<dbReference type="GO" id="GO:0000155">
    <property type="term" value="F:phosphorelay sensor kinase activity"/>
    <property type="evidence" value="ECO:0007669"/>
    <property type="project" value="InterPro"/>
</dbReference>
<dbReference type="InterPro" id="IPR035965">
    <property type="entry name" value="PAS-like_dom_sf"/>
</dbReference>
<evidence type="ECO:0000259" key="7">
    <source>
        <dbReference type="PROSITE" id="PS50112"/>
    </source>
</evidence>
<dbReference type="Pfam" id="PF13188">
    <property type="entry name" value="PAS_8"/>
    <property type="match status" value="2"/>
</dbReference>
<evidence type="ECO:0000256" key="1">
    <source>
        <dbReference type="ARBA" id="ARBA00000085"/>
    </source>
</evidence>